<dbReference type="Proteomes" id="UP000198341">
    <property type="component" value="Chromosome 3"/>
</dbReference>
<protein>
    <submittedName>
        <fullName evidence="1">Uncharacterized protein</fullName>
    </submittedName>
</protein>
<gene>
    <name evidence="1" type="ORF">Bathy03g00220</name>
</gene>
<name>K8F1W4_9CHLO</name>
<dbReference type="GeneID" id="19016560"/>
<organism evidence="1 2">
    <name type="scientific">Bathycoccus prasinos</name>
    <dbReference type="NCBI Taxonomy" id="41875"/>
    <lineage>
        <taxon>Eukaryota</taxon>
        <taxon>Viridiplantae</taxon>
        <taxon>Chlorophyta</taxon>
        <taxon>Mamiellophyceae</taxon>
        <taxon>Mamiellales</taxon>
        <taxon>Bathycoccaceae</taxon>
        <taxon>Bathycoccus</taxon>
    </lineage>
</organism>
<dbReference type="RefSeq" id="XP_007514066.1">
    <property type="nucleotide sequence ID" value="XM_007514004.1"/>
</dbReference>
<dbReference type="AlphaFoldDB" id="K8F1W4"/>
<dbReference type="OrthoDB" id="497128at2759"/>
<dbReference type="eggNOG" id="ENOG502S4QX">
    <property type="taxonomic scope" value="Eukaryota"/>
</dbReference>
<keyword evidence="2" id="KW-1185">Reference proteome</keyword>
<evidence type="ECO:0000313" key="1">
    <source>
        <dbReference type="EMBL" id="CCO15503.1"/>
    </source>
</evidence>
<dbReference type="KEGG" id="bpg:Bathy03g00220"/>
<sequence>MRYFSFRSLSLSLCFCFFVFFVFLLFLALKLFSTHRNVNYSFIHSFTEFDTVAREWRMKWSPDDDKASLAAAQKVLEKQLATVKAVKGVKSVQRVVCGGCMDFKVIVALDGDSFGEWEAAGFAPEADFLKEVESIKGIQQVETQTFTLMPM</sequence>
<accession>K8F1W4</accession>
<dbReference type="EMBL" id="FO082276">
    <property type="protein sequence ID" value="CCO15503.1"/>
    <property type="molecule type" value="Genomic_DNA"/>
</dbReference>
<proteinExistence type="predicted"/>
<reference evidence="1 2" key="1">
    <citation type="submission" date="2011-10" db="EMBL/GenBank/DDBJ databases">
        <authorList>
            <person name="Genoscope - CEA"/>
        </authorList>
    </citation>
    <scope>NUCLEOTIDE SEQUENCE [LARGE SCALE GENOMIC DNA]</scope>
    <source>
        <strain evidence="1 2">RCC 1105</strain>
    </source>
</reference>
<evidence type="ECO:0000313" key="2">
    <source>
        <dbReference type="Proteomes" id="UP000198341"/>
    </source>
</evidence>